<feature type="domain" description="UspA" evidence="2">
    <location>
        <begin position="1"/>
        <end position="146"/>
    </location>
</feature>
<dbReference type="RefSeq" id="WP_314016122.1">
    <property type="nucleotide sequence ID" value="NZ_JAVTTP010000001.1"/>
</dbReference>
<comment type="caution">
    <text evidence="3">The sequence shown here is derived from an EMBL/GenBank/DDBJ whole genome shotgun (WGS) entry which is preliminary data.</text>
</comment>
<dbReference type="PRINTS" id="PR01438">
    <property type="entry name" value="UNVRSLSTRESS"/>
</dbReference>
<protein>
    <submittedName>
        <fullName evidence="3">Universal stress protein</fullName>
    </submittedName>
</protein>
<sequence length="281" mass="32568">MKKIILPTDFSENATNAIRYALHLFQGVETTFHLLHTYTPPVFQVENLFYKPSEDNLIDSYQRRAYEKLGVLRKQLEREFDNPEYTFELHGVFNTLPEEVHYMAIREDADLVIMGSQGATGATEILFGNNATHVIRRASCPLIVVPSGYTYKAPKTVGFPSDYEIDYDKEQLQQLLDICEKYDSKIDVMHVSSGYDLTEEQLRNKQKLKQLLEHTPNAFHKLRDQGVIEAINAFKSDRPMDLLVMIRTKHTFFQRLFVEPVIKKIGLQVNIPFMVIPHEDK</sequence>
<comment type="similarity">
    <text evidence="1">Belongs to the universal stress protein A family.</text>
</comment>
<dbReference type="InterPro" id="IPR006016">
    <property type="entry name" value="UspA"/>
</dbReference>
<keyword evidence="4" id="KW-1185">Reference proteome</keyword>
<dbReference type="SUPFAM" id="SSF52402">
    <property type="entry name" value="Adenine nucleotide alpha hydrolases-like"/>
    <property type="match status" value="2"/>
</dbReference>
<gene>
    <name evidence="3" type="ORF">RQM65_14475</name>
</gene>
<dbReference type="CDD" id="cd00293">
    <property type="entry name" value="USP-like"/>
    <property type="match status" value="1"/>
</dbReference>
<evidence type="ECO:0000256" key="1">
    <source>
        <dbReference type="ARBA" id="ARBA00008791"/>
    </source>
</evidence>
<dbReference type="PANTHER" id="PTHR46268:SF6">
    <property type="entry name" value="UNIVERSAL STRESS PROTEIN UP12"/>
    <property type="match status" value="1"/>
</dbReference>
<evidence type="ECO:0000313" key="3">
    <source>
        <dbReference type="EMBL" id="MDT7829876.1"/>
    </source>
</evidence>
<accession>A0ABU3L995</accession>
<dbReference type="InterPro" id="IPR006015">
    <property type="entry name" value="Universal_stress_UspA"/>
</dbReference>
<dbReference type="Gene3D" id="3.40.50.12370">
    <property type="match status" value="1"/>
</dbReference>
<reference evidence="3 4" key="1">
    <citation type="submission" date="2023-09" db="EMBL/GenBank/DDBJ databases">
        <title>Novel taxa isolated from Blanes Bay.</title>
        <authorList>
            <person name="Rey-Velasco X."/>
            <person name="Lucena T."/>
        </authorList>
    </citation>
    <scope>NUCLEOTIDE SEQUENCE [LARGE SCALE GENOMIC DNA]</scope>
    <source>
        <strain evidence="3 4">S334</strain>
    </source>
</reference>
<dbReference type="EMBL" id="JAVTTP010000001">
    <property type="protein sequence ID" value="MDT7829876.1"/>
    <property type="molecule type" value="Genomic_DNA"/>
</dbReference>
<dbReference type="PANTHER" id="PTHR46268">
    <property type="entry name" value="STRESS RESPONSE PROTEIN NHAX"/>
    <property type="match status" value="1"/>
</dbReference>
<evidence type="ECO:0000259" key="2">
    <source>
        <dbReference type="Pfam" id="PF00582"/>
    </source>
</evidence>
<dbReference type="Pfam" id="PF00582">
    <property type="entry name" value="Usp"/>
    <property type="match status" value="1"/>
</dbReference>
<organism evidence="3 4">
    <name type="scientific">Pricia mediterranea</name>
    <dbReference type="NCBI Taxonomy" id="3076079"/>
    <lineage>
        <taxon>Bacteria</taxon>
        <taxon>Pseudomonadati</taxon>
        <taxon>Bacteroidota</taxon>
        <taxon>Flavobacteriia</taxon>
        <taxon>Flavobacteriales</taxon>
        <taxon>Flavobacteriaceae</taxon>
        <taxon>Pricia</taxon>
    </lineage>
</organism>
<proteinExistence type="inferred from homology"/>
<evidence type="ECO:0000313" key="4">
    <source>
        <dbReference type="Proteomes" id="UP001250656"/>
    </source>
</evidence>
<name>A0ABU3L995_9FLAO</name>
<dbReference type="Proteomes" id="UP001250656">
    <property type="component" value="Unassembled WGS sequence"/>
</dbReference>